<reference evidence="1 2" key="1">
    <citation type="journal article" date="2019" name="Gigascience">
        <title>Whole-genome sequence of the oriental lung fluke Paragonimus westermani.</title>
        <authorList>
            <person name="Oey H."/>
            <person name="Zakrzewski M."/>
            <person name="Narain K."/>
            <person name="Devi K.R."/>
            <person name="Agatsuma T."/>
            <person name="Nawaratna S."/>
            <person name="Gobert G.N."/>
            <person name="Jones M.K."/>
            <person name="Ragan M.A."/>
            <person name="McManus D.P."/>
            <person name="Krause L."/>
        </authorList>
    </citation>
    <scope>NUCLEOTIDE SEQUENCE [LARGE SCALE GENOMIC DNA]</scope>
    <source>
        <strain evidence="1 2">IND2009</strain>
    </source>
</reference>
<accession>A0A5J4NRU2</accession>
<proteinExistence type="predicted"/>
<dbReference type="PANTHER" id="PTHR13627">
    <property type="entry name" value="FUKUTIN RELATED PROTEIN"/>
    <property type="match status" value="1"/>
</dbReference>
<dbReference type="AlphaFoldDB" id="A0A5J4NRU2"/>
<sequence>MPAFSAKAHSNHAQCYLVRRSRRTNVPSIDHTAQVKLFEIRQQLIEAYRLARSAATRISLKRALTKMGELDVQTDAMVSQPHSTGPLPAENIEKLPEACPEYWSDPISDRIYFENVYKTQPCERIPLDRLVELLLYAETCEQATYLIKRVREVYPKLGIRLALRNTTDRAGPCGRWRSVEVFTGANDEATTWLRLAAASRTKYTLVGRNMVDMTHYTDVDRMLRVMNNLSVDVVGGAIRLEPEGRWYPGCYQSTVRNFTIRLHPGHDMSAQSCAYCDYIASPFLVRRDVFQQAMSDSSMSGPIPFVQFFLGGLHNIDSNRVLTTVACVDVLFHVAGAASWRGQGLAETPKSSWLPLARKWSINRIVLPGPVDHRWTCEEAGINCANFKRAGLIVPGCCLEELANCVKGFLTLAAEHNVSTYIVDGTSLGSVKIYGGFLPWERDADIRWDARRHSTLSGSIRGQLQKRYQCELGPLEMESKYGLNFTVCSQFPNQTCVYFDLRTINNWRIHLSGVPAVASQRRWGLKSPTSVAINGFWATTLFNPGRVLRHQYGDNILGHVQHWEDFGYNSSWDPYTNVELAPFPPCPTNAIPHSCLSENYLPYGNIQFQDFQV</sequence>
<dbReference type="InterPro" id="IPR052613">
    <property type="entry name" value="LicD_transferase"/>
</dbReference>
<comment type="caution">
    <text evidence="1">The sequence shown here is derived from an EMBL/GenBank/DDBJ whole genome shotgun (WGS) entry which is preliminary data.</text>
</comment>
<dbReference type="EMBL" id="QNGE01001137">
    <property type="protein sequence ID" value="KAA3678345.1"/>
    <property type="molecule type" value="Genomic_DNA"/>
</dbReference>
<name>A0A5J4NRU2_9TREM</name>
<organism evidence="1 2">
    <name type="scientific">Paragonimus westermani</name>
    <dbReference type="NCBI Taxonomy" id="34504"/>
    <lineage>
        <taxon>Eukaryota</taxon>
        <taxon>Metazoa</taxon>
        <taxon>Spiralia</taxon>
        <taxon>Lophotrochozoa</taxon>
        <taxon>Platyhelminthes</taxon>
        <taxon>Trematoda</taxon>
        <taxon>Digenea</taxon>
        <taxon>Plagiorchiida</taxon>
        <taxon>Troglotremata</taxon>
        <taxon>Troglotrematidae</taxon>
        <taxon>Paragonimus</taxon>
    </lineage>
</organism>
<dbReference type="Proteomes" id="UP000324629">
    <property type="component" value="Unassembled WGS sequence"/>
</dbReference>
<gene>
    <name evidence="1" type="ORF">DEA37_0006522</name>
</gene>
<protein>
    <submittedName>
        <fullName evidence="1">Uncharacterized protein</fullName>
    </submittedName>
</protein>
<evidence type="ECO:0000313" key="1">
    <source>
        <dbReference type="EMBL" id="KAA3678345.1"/>
    </source>
</evidence>
<dbReference type="PANTHER" id="PTHR13627:SF34">
    <property type="entry name" value="RIBITOL-5-PHOSPHATE TRANSFERASE"/>
    <property type="match status" value="1"/>
</dbReference>
<evidence type="ECO:0000313" key="2">
    <source>
        <dbReference type="Proteomes" id="UP000324629"/>
    </source>
</evidence>
<keyword evidence="2" id="KW-1185">Reference proteome</keyword>